<dbReference type="PANTHER" id="PTHR31096">
    <property type="entry name" value="ACT DOMAIN-CONTAINING PROTEIN ACR4-RELATED"/>
    <property type="match status" value="1"/>
</dbReference>
<dbReference type="InterPro" id="IPR045865">
    <property type="entry name" value="ACT-like_dom_sf"/>
</dbReference>
<evidence type="ECO:0000256" key="1">
    <source>
        <dbReference type="ARBA" id="ARBA00022737"/>
    </source>
</evidence>
<reference evidence="4" key="1">
    <citation type="submission" date="2020-07" db="EMBL/GenBank/DDBJ databases">
        <title>Ethylene signaling mediates host invasion by parasitic plants.</title>
        <authorList>
            <person name="Yoshida S."/>
        </authorList>
    </citation>
    <scope>NUCLEOTIDE SEQUENCE</scope>
    <source>
        <strain evidence="4">Okayama</strain>
    </source>
</reference>
<feature type="domain" description="ACT" evidence="3">
    <location>
        <begin position="244"/>
        <end position="323"/>
    </location>
</feature>
<name>A0A830BCI8_9LAMI</name>
<keyword evidence="5" id="KW-1185">Reference proteome</keyword>
<protein>
    <recommendedName>
        <fullName evidence="2">ACT domain-containing protein ACR</fullName>
    </recommendedName>
    <alternativeName>
        <fullName evidence="2">Protein ACT DOMAIN REPEATS</fullName>
    </alternativeName>
</protein>
<evidence type="ECO:0000259" key="3">
    <source>
        <dbReference type="PROSITE" id="PS51671"/>
    </source>
</evidence>
<proteinExistence type="predicted"/>
<dbReference type="EMBL" id="BMAC01000093">
    <property type="protein sequence ID" value="GFP84807.1"/>
    <property type="molecule type" value="Genomic_DNA"/>
</dbReference>
<sequence length="382" mass="43297">MAAEFIACYEASNHGVWLRNFITGLRIVDGIEKPLMLFCNNKLAILYSNNNRSSTKPRHIDIKFLVVKERIQSEQLSIEHIGTNSMIADPLTKGLPPKIFHEHTATNAKLAIGILQTIRLLPSGLPIPTSPSTFQKRAGYRNNLVCDTALCMYCDWSSVGGKRLDDMHAERRLHQMMFADRDYERDPIVETCDADSLVVSVQDYFLGDYSVVNIHCKDRTDLLYDLVCTLTDIEYVVFHATGVRLELCTSNRKGLLAHVTRTFRENGLNVTRAEILMATDTVLNIFYMTDGVGNRFDLKIIESVREKTGSSDLKVKELPLICHQKMERGEGPMTGGEAMLLSLGSLVRRNLHNLGLIKSYSWFFKERMRAYNPVKNHICFAS</sequence>
<comment type="function">
    <text evidence="2">Binds amino acids.</text>
</comment>
<evidence type="ECO:0000313" key="4">
    <source>
        <dbReference type="EMBL" id="GFP84807.1"/>
    </source>
</evidence>
<organism evidence="4 5">
    <name type="scientific">Phtheirospermum japonicum</name>
    <dbReference type="NCBI Taxonomy" id="374723"/>
    <lineage>
        <taxon>Eukaryota</taxon>
        <taxon>Viridiplantae</taxon>
        <taxon>Streptophyta</taxon>
        <taxon>Embryophyta</taxon>
        <taxon>Tracheophyta</taxon>
        <taxon>Spermatophyta</taxon>
        <taxon>Magnoliopsida</taxon>
        <taxon>eudicotyledons</taxon>
        <taxon>Gunneridae</taxon>
        <taxon>Pentapetalae</taxon>
        <taxon>asterids</taxon>
        <taxon>lamiids</taxon>
        <taxon>Lamiales</taxon>
        <taxon>Orobanchaceae</taxon>
        <taxon>Orobanchaceae incertae sedis</taxon>
        <taxon>Phtheirospermum</taxon>
    </lineage>
</organism>
<dbReference type="Proteomes" id="UP000653305">
    <property type="component" value="Unassembled WGS sequence"/>
</dbReference>
<dbReference type="OrthoDB" id="1645289at2759"/>
<dbReference type="GO" id="GO:0016597">
    <property type="term" value="F:amino acid binding"/>
    <property type="evidence" value="ECO:0007669"/>
    <property type="project" value="UniProtKB-UniRule"/>
</dbReference>
<evidence type="ECO:0000313" key="5">
    <source>
        <dbReference type="Proteomes" id="UP000653305"/>
    </source>
</evidence>
<dbReference type="PANTHER" id="PTHR31096:SF6">
    <property type="entry name" value="ACT DOMAIN-CONTAINING PROTEIN ACR8"/>
    <property type="match status" value="1"/>
</dbReference>
<gene>
    <name evidence="4" type="ORF">PHJA_000624500</name>
</gene>
<keyword evidence="1 2" id="KW-0677">Repeat</keyword>
<comment type="caution">
    <text evidence="4">The sequence shown here is derived from an EMBL/GenBank/DDBJ whole genome shotgun (WGS) entry which is preliminary data.</text>
</comment>
<dbReference type="InterPro" id="IPR002912">
    <property type="entry name" value="ACT_dom"/>
</dbReference>
<dbReference type="PROSITE" id="PS51671">
    <property type="entry name" value="ACT"/>
    <property type="match status" value="1"/>
</dbReference>
<dbReference type="SUPFAM" id="SSF55021">
    <property type="entry name" value="ACT-like"/>
    <property type="match status" value="1"/>
</dbReference>
<dbReference type="CDD" id="cd09272">
    <property type="entry name" value="RNase_HI_RT_Ty1"/>
    <property type="match status" value="1"/>
</dbReference>
<dbReference type="InterPro" id="IPR040217">
    <property type="entry name" value="ACR1-12"/>
</dbReference>
<dbReference type="AlphaFoldDB" id="A0A830BCI8"/>
<evidence type="ECO:0000256" key="2">
    <source>
        <dbReference type="RuleBase" id="RU369043"/>
    </source>
</evidence>
<accession>A0A830BCI8</accession>